<keyword evidence="2" id="KW-1185">Reference proteome</keyword>
<protein>
    <recommendedName>
        <fullName evidence="3">Peptidase M41 domain-containing protein</fullName>
    </recommendedName>
</protein>
<dbReference type="RefSeq" id="WP_345572018.1">
    <property type="nucleotide sequence ID" value="NZ_BAAAZX010000067.1"/>
</dbReference>
<accession>A0ABP7TYD3</accession>
<dbReference type="EMBL" id="BAAAZX010000067">
    <property type="protein sequence ID" value="GAA4033111.1"/>
    <property type="molecule type" value="Genomic_DNA"/>
</dbReference>
<evidence type="ECO:0008006" key="3">
    <source>
        <dbReference type="Google" id="ProtNLM"/>
    </source>
</evidence>
<comment type="caution">
    <text evidence="1">The sequence shown here is derived from an EMBL/GenBank/DDBJ whole genome shotgun (WGS) entry which is preliminary data.</text>
</comment>
<evidence type="ECO:0000313" key="2">
    <source>
        <dbReference type="Proteomes" id="UP001500456"/>
    </source>
</evidence>
<dbReference type="Proteomes" id="UP001500456">
    <property type="component" value="Unassembled WGS sequence"/>
</dbReference>
<organism evidence="1 2">
    <name type="scientific">Streptomyces plumbiresistens</name>
    <dbReference type="NCBI Taxonomy" id="511811"/>
    <lineage>
        <taxon>Bacteria</taxon>
        <taxon>Bacillati</taxon>
        <taxon>Actinomycetota</taxon>
        <taxon>Actinomycetes</taxon>
        <taxon>Kitasatosporales</taxon>
        <taxon>Streptomycetaceae</taxon>
        <taxon>Streptomyces</taxon>
    </lineage>
</organism>
<sequence length="233" mass="24616">MTAVSEPGRERAGRTPVQDALADQVNGTASLDPAATEAWSTSNDGTTKPMLKVALPYELARRSAAFHEAGHAVVAAAYGAHIKVTGVIDVPAEGVQWSLTGRTEFDGPPIPFWRFAAQCAAGERAHARYLKSARLWSAESEAACAHHDDFEYTAASFAEAGRVLTRDEDLPDDASSGMSWTMACRMADLMLSMLWPQVEAVAAGIDAHGLLTGDQAAELAGATNPPPYTSGTD</sequence>
<gene>
    <name evidence="1" type="ORF">GCM10022232_93730</name>
</gene>
<evidence type="ECO:0000313" key="1">
    <source>
        <dbReference type="EMBL" id="GAA4033111.1"/>
    </source>
</evidence>
<name>A0ABP7TYD3_9ACTN</name>
<dbReference type="SUPFAM" id="SSF140990">
    <property type="entry name" value="FtsH protease domain-like"/>
    <property type="match status" value="1"/>
</dbReference>
<proteinExistence type="predicted"/>
<reference evidence="2" key="1">
    <citation type="journal article" date="2019" name="Int. J. Syst. Evol. Microbiol.">
        <title>The Global Catalogue of Microorganisms (GCM) 10K type strain sequencing project: providing services to taxonomists for standard genome sequencing and annotation.</title>
        <authorList>
            <consortium name="The Broad Institute Genomics Platform"/>
            <consortium name="The Broad Institute Genome Sequencing Center for Infectious Disease"/>
            <person name="Wu L."/>
            <person name="Ma J."/>
        </authorList>
    </citation>
    <scope>NUCLEOTIDE SEQUENCE [LARGE SCALE GENOMIC DNA]</scope>
    <source>
        <strain evidence="2">JCM 16924</strain>
    </source>
</reference>
<dbReference type="InterPro" id="IPR037219">
    <property type="entry name" value="Peptidase_M41-like"/>
</dbReference>